<evidence type="ECO:0000313" key="9">
    <source>
        <dbReference type="EMBL" id="MQY45051.1"/>
    </source>
</evidence>
<dbReference type="SUPFAM" id="SSF46626">
    <property type="entry name" value="Cytochrome c"/>
    <property type="match status" value="1"/>
</dbReference>
<dbReference type="PANTHER" id="PTHR11961">
    <property type="entry name" value="CYTOCHROME C"/>
    <property type="match status" value="1"/>
</dbReference>
<dbReference type="GO" id="GO:0046872">
    <property type="term" value="F:metal ion binding"/>
    <property type="evidence" value="ECO:0007669"/>
    <property type="project" value="UniProtKB-KW"/>
</dbReference>
<name>A0A6A8A8E6_9HYPH</name>
<evidence type="ECO:0000256" key="3">
    <source>
        <dbReference type="ARBA" id="ARBA00022723"/>
    </source>
</evidence>
<keyword evidence="5 6" id="KW-0408">Iron</keyword>
<proteinExistence type="predicted"/>
<dbReference type="EMBL" id="WIXI01000022">
    <property type="protein sequence ID" value="MQY45051.1"/>
    <property type="molecule type" value="Genomic_DNA"/>
</dbReference>
<comment type="caution">
    <text evidence="9">The sequence shown here is derived from an EMBL/GenBank/DDBJ whole genome shotgun (WGS) entry which is preliminary data.</text>
</comment>
<organism evidence="9 10">
    <name type="scientific">Endobacterium cereale</name>
    <dbReference type="NCBI Taxonomy" id="2663029"/>
    <lineage>
        <taxon>Bacteria</taxon>
        <taxon>Pseudomonadati</taxon>
        <taxon>Pseudomonadota</taxon>
        <taxon>Alphaproteobacteria</taxon>
        <taxon>Hyphomicrobiales</taxon>
        <taxon>Rhizobiaceae</taxon>
        <taxon>Endobacterium</taxon>
    </lineage>
</organism>
<dbReference type="Gene3D" id="1.10.760.10">
    <property type="entry name" value="Cytochrome c-like domain"/>
    <property type="match status" value="1"/>
</dbReference>
<keyword evidence="7" id="KW-0732">Signal</keyword>
<reference evidence="9 10" key="1">
    <citation type="submission" date="2019-11" db="EMBL/GenBank/DDBJ databases">
        <title>Genome analysis of Rhizobacterium cereale a novel genus and species isolated from maize roots in North Spain.</title>
        <authorList>
            <person name="Menendez E."/>
            <person name="Flores-Felix J.D."/>
            <person name="Ramirez-Bahena M.-H."/>
            <person name="Igual J.M."/>
            <person name="Garcia-Fraile P."/>
            <person name="Peix A."/>
            <person name="Velazquez E."/>
        </authorList>
    </citation>
    <scope>NUCLEOTIDE SEQUENCE [LARGE SCALE GENOMIC DNA]</scope>
    <source>
        <strain evidence="9 10">RZME27</strain>
    </source>
</reference>
<evidence type="ECO:0000256" key="5">
    <source>
        <dbReference type="ARBA" id="ARBA00023004"/>
    </source>
</evidence>
<protein>
    <submittedName>
        <fullName evidence="9">C-type cytochrome</fullName>
    </submittedName>
</protein>
<dbReference type="Proteomes" id="UP000435138">
    <property type="component" value="Unassembled WGS sequence"/>
</dbReference>
<keyword evidence="10" id="KW-1185">Reference proteome</keyword>
<evidence type="ECO:0000259" key="8">
    <source>
        <dbReference type="PROSITE" id="PS51007"/>
    </source>
</evidence>
<sequence>MKSVRHLTALLLLATTATTATAFAQDAKHGRQVYRACLPCHVPDADTNKLGPHLKGVLGRTAGGVEGFRYSQAMRDAGTGGLVWDEKALSEFLSSPKRKVPGTSMRFWGFWTQSEIDDVIAYLKTNR</sequence>
<keyword evidence="4" id="KW-0249">Electron transport</keyword>
<feature type="domain" description="Cytochrome c" evidence="8">
    <location>
        <begin position="25"/>
        <end position="127"/>
    </location>
</feature>
<keyword evidence="1" id="KW-0813">Transport</keyword>
<dbReference type="PROSITE" id="PS51007">
    <property type="entry name" value="CYTC"/>
    <property type="match status" value="1"/>
</dbReference>
<dbReference type="GO" id="GO:0009055">
    <property type="term" value="F:electron transfer activity"/>
    <property type="evidence" value="ECO:0007669"/>
    <property type="project" value="InterPro"/>
</dbReference>
<dbReference type="Pfam" id="PF00034">
    <property type="entry name" value="Cytochrom_C"/>
    <property type="match status" value="1"/>
</dbReference>
<evidence type="ECO:0000256" key="1">
    <source>
        <dbReference type="ARBA" id="ARBA00022448"/>
    </source>
</evidence>
<keyword evidence="2 6" id="KW-0349">Heme</keyword>
<evidence type="ECO:0000256" key="4">
    <source>
        <dbReference type="ARBA" id="ARBA00022982"/>
    </source>
</evidence>
<dbReference type="InterPro" id="IPR009056">
    <property type="entry name" value="Cyt_c-like_dom"/>
</dbReference>
<evidence type="ECO:0000256" key="7">
    <source>
        <dbReference type="SAM" id="SignalP"/>
    </source>
</evidence>
<evidence type="ECO:0000313" key="10">
    <source>
        <dbReference type="Proteomes" id="UP000435138"/>
    </source>
</evidence>
<dbReference type="InterPro" id="IPR002327">
    <property type="entry name" value="Cyt_c_1A/1B"/>
</dbReference>
<dbReference type="InterPro" id="IPR036909">
    <property type="entry name" value="Cyt_c-like_dom_sf"/>
</dbReference>
<keyword evidence="3 6" id="KW-0479">Metal-binding</keyword>
<dbReference type="AlphaFoldDB" id="A0A6A8A8E6"/>
<feature type="signal peptide" evidence="7">
    <location>
        <begin position="1"/>
        <end position="24"/>
    </location>
</feature>
<dbReference type="PRINTS" id="PR00604">
    <property type="entry name" value="CYTCHRMECIAB"/>
</dbReference>
<feature type="chain" id="PRO_5025668413" evidence="7">
    <location>
        <begin position="25"/>
        <end position="127"/>
    </location>
</feature>
<accession>A0A6A8A8E6</accession>
<evidence type="ECO:0000256" key="6">
    <source>
        <dbReference type="PROSITE-ProRule" id="PRU00433"/>
    </source>
</evidence>
<gene>
    <name evidence="9" type="ORF">GAO09_03075</name>
</gene>
<dbReference type="GO" id="GO:0020037">
    <property type="term" value="F:heme binding"/>
    <property type="evidence" value="ECO:0007669"/>
    <property type="project" value="InterPro"/>
</dbReference>
<dbReference type="RefSeq" id="WP_153352555.1">
    <property type="nucleotide sequence ID" value="NZ_JAYKOO010000002.1"/>
</dbReference>
<evidence type="ECO:0000256" key="2">
    <source>
        <dbReference type="ARBA" id="ARBA00022617"/>
    </source>
</evidence>